<evidence type="ECO:0000313" key="1">
    <source>
        <dbReference type="EMBL" id="CAG8712722.1"/>
    </source>
</evidence>
<dbReference type="Proteomes" id="UP000789759">
    <property type="component" value="Unassembled WGS sequence"/>
</dbReference>
<dbReference type="AlphaFoldDB" id="A0A9N9HYQ2"/>
<gene>
    <name evidence="1" type="ORF">CPELLU_LOCUS12419</name>
</gene>
<reference evidence="1" key="1">
    <citation type="submission" date="2021-06" db="EMBL/GenBank/DDBJ databases">
        <authorList>
            <person name="Kallberg Y."/>
            <person name="Tangrot J."/>
            <person name="Rosling A."/>
        </authorList>
    </citation>
    <scope>NUCLEOTIDE SEQUENCE</scope>
    <source>
        <strain evidence="1">FL966</strain>
    </source>
</reference>
<keyword evidence="2" id="KW-1185">Reference proteome</keyword>
<dbReference type="OrthoDB" id="10044727at2759"/>
<protein>
    <submittedName>
        <fullName evidence="1">5679_t:CDS:1</fullName>
    </submittedName>
</protein>
<dbReference type="PANTHER" id="PTHR35871">
    <property type="entry name" value="EXPRESSED PROTEIN"/>
    <property type="match status" value="1"/>
</dbReference>
<name>A0A9N9HYQ2_9GLOM</name>
<organism evidence="1 2">
    <name type="scientific">Cetraspora pellucida</name>
    <dbReference type="NCBI Taxonomy" id="1433469"/>
    <lineage>
        <taxon>Eukaryota</taxon>
        <taxon>Fungi</taxon>
        <taxon>Fungi incertae sedis</taxon>
        <taxon>Mucoromycota</taxon>
        <taxon>Glomeromycotina</taxon>
        <taxon>Glomeromycetes</taxon>
        <taxon>Diversisporales</taxon>
        <taxon>Gigasporaceae</taxon>
        <taxon>Cetraspora</taxon>
    </lineage>
</organism>
<proteinExistence type="predicted"/>
<dbReference type="PANTHER" id="PTHR35871:SF1">
    <property type="entry name" value="CXC1-LIKE CYSTEINE CLUSTER ASSOCIATED WITH KDZ TRANSPOSASES DOMAIN-CONTAINING PROTEIN"/>
    <property type="match status" value="1"/>
</dbReference>
<dbReference type="EMBL" id="CAJVQA010011992">
    <property type="protein sequence ID" value="CAG8712722.1"/>
    <property type="molecule type" value="Genomic_DNA"/>
</dbReference>
<comment type="caution">
    <text evidence="1">The sequence shown here is derived from an EMBL/GenBank/DDBJ whole genome shotgun (WGS) entry which is preliminary data.</text>
</comment>
<evidence type="ECO:0000313" key="2">
    <source>
        <dbReference type="Proteomes" id="UP000789759"/>
    </source>
</evidence>
<accession>A0A9N9HYQ2</accession>
<sequence>MWLNKDKIITSKRGHYAKIRSLLLHEDFKLQVTEYLHTHKFTLRIAEFVKFIENEAIPALEIEEKITISHTTAREWLHKLVAYQHEFLQKFAELQKRMTTYEGENLDQIIPSLLLPEIVSITQDESLFYAKDEKKCAMNDLLPDNEQLIYTEVCVVMHPDTNRDGCCNYNTFPDDALVVTRMNMKDGGKQPLLHNGQKPDSSTHIIMFTDIDSIIIEAAGHMCMFYLKFYCELNYIESFWSETKRYSRLHYDYTFKGLQEVVLHALESISLMKICRFAHHSECYMSAYEVGLIGKAAVFAVKWYRSHCYVPTSVLEEFGDVNQ</sequence>